<dbReference type="EMBL" id="OX395129">
    <property type="protein sequence ID" value="CAI5771700.1"/>
    <property type="molecule type" value="Genomic_DNA"/>
</dbReference>
<keyword evidence="8 10" id="KW-1133">Transmembrane helix</keyword>
<comment type="subcellular location">
    <subcellularLocation>
        <location evidence="1">Cell junction</location>
        <location evidence="1">Tight junction</location>
    </subcellularLocation>
    <subcellularLocation>
        <location evidence="2">Cell membrane</location>
        <topology evidence="2">Multi-pass membrane protein</topology>
    </subcellularLocation>
</comment>
<evidence type="ECO:0000256" key="4">
    <source>
        <dbReference type="ARBA" id="ARBA00022427"/>
    </source>
</evidence>
<feature type="transmembrane region" description="Helical" evidence="10">
    <location>
        <begin position="148"/>
        <end position="175"/>
    </location>
</feature>
<evidence type="ECO:0000313" key="12">
    <source>
        <dbReference type="Proteomes" id="UP001178461"/>
    </source>
</evidence>
<feature type="transmembrane region" description="Helical" evidence="10">
    <location>
        <begin position="27"/>
        <end position="51"/>
    </location>
</feature>
<dbReference type="GO" id="GO:0005886">
    <property type="term" value="C:plasma membrane"/>
    <property type="evidence" value="ECO:0007669"/>
    <property type="project" value="UniProtKB-SubCell"/>
</dbReference>
<dbReference type="GO" id="GO:0005923">
    <property type="term" value="C:bicellular tight junction"/>
    <property type="evidence" value="ECO:0007669"/>
    <property type="project" value="UniProtKB-SubCell"/>
</dbReference>
<evidence type="ECO:0000256" key="6">
    <source>
        <dbReference type="ARBA" id="ARBA00022692"/>
    </source>
</evidence>
<evidence type="ECO:0000256" key="2">
    <source>
        <dbReference type="ARBA" id="ARBA00004651"/>
    </source>
</evidence>
<evidence type="ECO:0000256" key="3">
    <source>
        <dbReference type="ARBA" id="ARBA00008295"/>
    </source>
</evidence>
<evidence type="ECO:0008006" key="13">
    <source>
        <dbReference type="Google" id="ProtNLM"/>
    </source>
</evidence>
<evidence type="ECO:0000256" key="10">
    <source>
        <dbReference type="SAM" id="Phobius"/>
    </source>
</evidence>
<feature type="transmembrane region" description="Helical" evidence="10">
    <location>
        <begin position="116"/>
        <end position="136"/>
    </location>
</feature>
<keyword evidence="4" id="KW-0796">Tight junction</keyword>
<sequence>MPSVASLPSTKAKVPLQAHYGSFPVRLLCRVSCFQLGAFVLALIGCIMSIWGTANIEWRVWQVENIMGSNKPGIVGIGIWGACSVSRITAKKINIICTALKDEESLPAEITAAQDLMPLAIVANAVAVFCMAFALYNIFKPGKHDNFIFTFFSIGAIMDLAAGTFVLISISWNLYSILANEGMKLPKV</sequence>
<dbReference type="Proteomes" id="UP001178461">
    <property type="component" value="Chromosome 4"/>
</dbReference>
<keyword evidence="6 10" id="KW-0812">Transmembrane</keyword>
<dbReference type="Gene3D" id="1.20.140.150">
    <property type="match status" value="1"/>
</dbReference>
<gene>
    <name evidence="11" type="ORF">PODLI_1B024489</name>
</gene>
<dbReference type="AlphaFoldDB" id="A0AA35P3L9"/>
<protein>
    <recommendedName>
        <fullName evidence="13">Claudin 34</fullName>
    </recommendedName>
</protein>
<name>A0AA35P3L9_9SAUR</name>
<keyword evidence="12" id="KW-1185">Reference proteome</keyword>
<evidence type="ECO:0000256" key="5">
    <source>
        <dbReference type="ARBA" id="ARBA00022475"/>
    </source>
</evidence>
<accession>A0AA35P3L9</accession>
<evidence type="ECO:0000256" key="7">
    <source>
        <dbReference type="ARBA" id="ARBA00022949"/>
    </source>
</evidence>
<proteinExistence type="inferred from homology"/>
<evidence type="ECO:0000313" key="11">
    <source>
        <dbReference type="EMBL" id="CAI5771700.1"/>
    </source>
</evidence>
<keyword evidence="7" id="KW-0965">Cell junction</keyword>
<dbReference type="PANTHER" id="PTHR12002">
    <property type="entry name" value="CLAUDIN"/>
    <property type="match status" value="1"/>
</dbReference>
<reference evidence="11" key="1">
    <citation type="submission" date="2022-12" db="EMBL/GenBank/DDBJ databases">
        <authorList>
            <person name="Alioto T."/>
            <person name="Alioto T."/>
            <person name="Gomez Garrido J."/>
        </authorList>
    </citation>
    <scope>NUCLEOTIDE SEQUENCE</scope>
</reference>
<keyword evidence="5" id="KW-1003">Cell membrane</keyword>
<evidence type="ECO:0000256" key="1">
    <source>
        <dbReference type="ARBA" id="ARBA00004435"/>
    </source>
</evidence>
<comment type="similarity">
    <text evidence="3">Belongs to the claudin family.</text>
</comment>
<dbReference type="InterPro" id="IPR006187">
    <property type="entry name" value="Claudin"/>
</dbReference>
<dbReference type="GO" id="GO:0005198">
    <property type="term" value="F:structural molecule activity"/>
    <property type="evidence" value="ECO:0007669"/>
    <property type="project" value="InterPro"/>
</dbReference>
<keyword evidence="9 10" id="KW-0472">Membrane</keyword>
<evidence type="ECO:0000256" key="9">
    <source>
        <dbReference type="ARBA" id="ARBA00023136"/>
    </source>
</evidence>
<organism evidence="11 12">
    <name type="scientific">Podarcis lilfordi</name>
    <name type="common">Lilford's wall lizard</name>
    <dbReference type="NCBI Taxonomy" id="74358"/>
    <lineage>
        <taxon>Eukaryota</taxon>
        <taxon>Metazoa</taxon>
        <taxon>Chordata</taxon>
        <taxon>Craniata</taxon>
        <taxon>Vertebrata</taxon>
        <taxon>Euteleostomi</taxon>
        <taxon>Lepidosauria</taxon>
        <taxon>Squamata</taxon>
        <taxon>Bifurcata</taxon>
        <taxon>Unidentata</taxon>
        <taxon>Episquamata</taxon>
        <taxon>Laterata</taxon>
        <taxon>Lacertibaenia</taxon>
        <taxon>Lacertidae</taxon>
        <taxon>Podarcis</taxon>
    </lineage>
</organism>
<evidence type="ECO:0000256" key="8">
    <source>
        <dbReference type="ARBA" id="ARBA00022989"/>
    </source>
</evidence>